<dbReference type="GO" id="GO:0005886">
    <property type="term" value="C:plasma membrane"/>
    <property type="evidence" value="ECO:0007669"/>
    <property type="project" value="UniProtKB-SubCell"/>
</dbReference>
<feature type="transmembrane region" description="Helical" evidence="7">
    <location>
        <begin position="444"/>
        <end position="465"/>
    </location>
</feature>
<evidence type="ECO:0000256" key="1">
    <source>
        <dbReference type="ARBA" id="ARBA00004651"/>
    </source>
</evidence>
<dbReference type="RefSeq" id="WP_142617130.1">
    <property type="nucleotide sequence ID" value="NZ_VIRM01000005.1"/>
</dbReference>
<evidence type="ECO:0000256" key="4">
    <source>
        <dbReference type="ARBA" id="ARBA00022989"/>
    </source>
</evidence>
<feature type="transmembrane region" description="Helical" evidence="7">
    <location>
        <begin position="762"/>
        <end position="787"/>
    </location>
</feature>
<feature type="transmembrane region" description="Helical" evidence="7">
    <location>
        <begin position="278"/>
        <end position="301"/>
    </location>
</feature>
<evidence type="ECO:0000256" key="6">
    <source>
        <dbReference type="ARBA" id="ARBA00038076"/>
    </source>
</evidence>
<evidence type="ECO:0000313" key="10">
    <source>
        <dbReference type="Proteomes" id="UP000316541"/>
    </source>
</evidence>
<dbReference type="Proteomes" id="UP000316541">
    <property type="component" value="Unassembled WGS sequence"/>
</dbReference>
<comment type="subcellular location">
    <subcellularLocation>
        <location evidence="1">Cell membrane</location>
        <topology evidence="1">Multi-pass membrane protein</topology>
    </subcellularLocation>
</comment>
<dbReference type="AlphaFoldDB" id="A0A544Z1Q5"/>
<dbReference type="EMBL" id="VIRM01000005">
    <property type="protein sequence ID" value="TQS22831.1"/>
    <property type="molecule type" value="Genomic_DNA"/>
</dbReference>
<keyword evidence="4 7" id="KW-1133">Transmembrane helix</keyword>
<dbReference type="PANTHER" id="PTHR30572">
    <property type="entry name" value="MEMBRANE COMPONENT OF TRANSPORTER-RELATED"/>
    <property type="match status" value="1"/>
</dbReference>
<dbReference type="InterPro" id="IPR003838">
    <property type="entry name" value="ABC3_permease_C"/>
</dbReference>
<evidence type="ECO:0000256" key="3">
    <source>
        <dbReference type="ARBA" id="ARBA00022692"/>
    </source>
</evidence>
<sequence>MTMTATWLRLESRRRRRSLAVLTLLVAFASATVLASVAGARRGGTAVDRLTRETMPATISVLPNQPGFDWDAVRALPEVAALTMFAVSGGFWVDGIPVSDNISVFPPTDGEFLHTVERPVILDGRLPDPGRVAEVVVTPMFTWSYHRRVGDRLVLRLMSPDQASDPDYDPSNGEPPRGPSVPVTIVGVVRAPWFADRAGEKGALIPSYGLFAKYRENLIGEDGFVNAIVRLKHGTRDIPAFREGLARVSHRNDIDVWDNETKFAEPIRRMAGFEAACLLAFGLAALAAAIVLIGQSVVRYTAATVADLQVLRAVGLTPRQTVWAASAGPFLAALAGATAGAVAAAVASAWMPIGAAALVEPAPGVDLDWPVLAGGLILIPALVLAAAGGAAVVTLAIARHDPAGRRSLVALAAARAGLPVPLVVGARFALEPGRGAAAVPVRPALAGAVSGVLGVLAAFTFSAGVQDASAHPERFGLTYQLSAFFGMNGTDFGPAGEVLRILAREPDVQGINDSRIAVAESGDVSVTMGTYAPVGRPLPVALLAGRMPRTAGEVTLAPKSAGMLGAGVGDRIPLRGGATPVTMTVTGIAFVPASPHNDFGDGGWVTSGGYDRIFSGAQAFKFHAAEIALRPGSDVAAVRERLQAVVAAVEGAENLEFGDPWPLPEAMVQIRGVARLPALLSVFMALLAVGAVGHALATAVRRRRHDVAVLRALGMTRGQARWTVVVQATLLAVFGLCFGVPLGVALGRTLWRVVADTMPLMYVAPLAVTALLLAGPLTVAVANLLAVRPGRHAARLRIGHVLRAE</sequence>
<reference evidence="9 10" key="1">
    <citation type="submission" date="2019-07" db="EMBL/GenBank/DDBJ databases">
        <title>Microbispora hainanensis DSM 45428.</title>
        <authorList>
            <person name="Thawai C."/>
        </authorList>
    </citation>
    <scope>NUCLEOTIDE SEQUENCE [LARGE SCALE GENOMIC DNA]</scope>
    <source>
        <strain evidence="9 10">DSM 45428</strain>
    </source>
</reference>
<evidence type="ECO:0000256" key="7">
    <source>
        <dbReference type="SAM" id="Phobius"/>
    </source>
</evidence>
<name>A0A544Z1Q5_9ACTN</name>
<feature type="transmembrane region" description="Helical" evidence="7">
    <location>
        <begin position="322"/>
        <end position="351"/>
    </location>
</feature>
<dbReference type="InterPro" id="IPR050250">
    <property type="entry name" value="Macrolide_Exporter_MacB"/>
</dbReference>
<evidence type="ECO:0000313" key="9">
    <source>
        <dbReference type="EMBL" id="TQS22831.1"/>
    </source>
</evidence>
<keyword evidence="3 7" id="KW-0812">Transmembrane</keyword>
<feature type="transmembrane region" description="Helical" evidence="7">
    <location>
        <begin position="371"/>
        <end position="398"/>
    </location>
</feature>
<feature type="transmembrane region" description="Helical" evidence="7">
    <location>
        <begin position="678"/>
        <end position="700"/>
    </location>
</feature>
<dbReference type="PANTHER" id="PTHR30572:SF4">
    <property type="entry name" value="ABC TRANSPORTER PERMEASE YTRF"/>
    <property type="match status" value="1"/>
</dbReference>
<gene>
    <name evidence="9" type="ORF">FLX08_05640</name>
</gene>
<keyword evidence="5 7" id="KW-0472">Membrane</keyword>
<protein>
    <submittedName>
        <fullName evidence="9">FtsX-like permease family protein</fullName>
    </submittedName>
</protein>
<feature type="domain" description="ABC3 transporter permease C-terminal" evidence="8">
    <location>
        <begin position="679"/>
        <end position="786"/>
    </location>
</feature>
<keyword evidence="2" id="KW-1003">Cell membrane</keyword>
<evidence type="ECO:0000256" key="5">
    <source>
        <dbReference type="ARBA" id="ARBA00023136"/>
    </source>
</evidence>
<dbReference type="Pfam" id="PF02687">
    <property type="entry name" value="FtsX"/>
    <property type="match status" value="1"/>
</dbReference>
<evidence type="ECO:0000259" key="8">
    <source>
        <dbReference type="Pfam" id="PF02687"/>
    </source>
</evidence>
<proteinExistence type="inferred from homology"/>
<comment type="similarity">
    <text evidence="6">Belongs to the ABC-4 integral membrane protein family.</text>
</comment>
<comment type="caution">
    <text evidence="9">The sequence shown here is derived from an EMBL/GenBank/DDBJ whole genome shotgun (WGS) entry which is preliminary data.</text>
</comment>
<accession>A0A544Z1Q5</accession>
<organism evidence="9 10">
    <name type="scientific">Microbispora hainanensis</name>
    <dbReference type="NCBI Taxonomy" id="568844"/>
    <lineage>
        <taxon>Bacteria</taxon>
        <taxon>Bacillati</taxon>
        <taxon>Actinomycetota</taxon>
        <taxon>Actinomycetes</taxon>
        <taxon>Streptosporangiales</taxon>
        <taxon>Streptosporangiaceae</taxon>
        <taxon>Microbispora</taxon>
    </lineage>
</organism>
<feature type="transmembrane region" description="Helical" evidence="7">
    <location>
        <begin position="720"/>
        <end position="742"/>
    </location>
</feature>
<evidence type="ECO:0000256" key="2">
    <source>
        <dbReference type="ARBA" id="ARBA00022475"/>
    </source>
</evidence>
<dbReference type="GO" id="GO:0022857">
    <property type="term" value="F:transmembrane transporter activity"/>
    <property type="evidence" value="ECO:0007669"/>
    <property type="project" value="TreeGrafter"/>
</dbReference>